<evidence type="ECO:0000256" key="1">
    <source>
        <dbReference type="ARBA" id="ARBA00000900"/>
    </source>
</evidence>
<feature type="domain" description="U-box" evidence="9">
    <location>
        <begin position="239"/>
        <end position="313"/>
    </location>
</feature>
<dbReference type="GO" id="GO:0061630">
    <property type="term" value="F:ubiquitin protein ligase activity"/>
    <property type="evidence" value="ECO:0007669"/>
    <property type="project" value="UniProtKB-EC"/>
</dbReference>
<keyword evidence="4" id="KW-0808">Transferase</keyword>
<dbReference type="OrthoDB" id="7537227at2759"/>
<keyword evidence="11" id="KW-1185">Reference proteome</keyword>
<organism evidence="10 11">
    <name type="scientific">Zostera marina</name>
    <name type="common">Eelgrass</name>
    <dbReference type="NCBI Taxonomy" id="29655"/>
    <lineage>
        <taxon>Eukaryota</taxon>
        <taxon>Viridiplantae</taxon>
        <taxon>Streptophyta</taxon>
        <taxon>Embryophyta</taxon>
        <taxon>Tracheophyta</taxon>
        <taxon>Spermatophyta</taxon>
        <taxon>Magnoliopsida</taxon>
        <taxon>Liliopsida</taxon>
        <taxon>Zosteraceae</taxon>
        <taxon>Zostera</taxon>
    </lineage>
</organism>
<dbReference type="Proteomes" id="UP000036987">
    <property type="component" value="Unassembled WGS sequence"/>
</dbReference>
<evidence type="ECO:0000313" key="11">
    <source>
        <dbReference type="Proteomes" id="UP000036987"/>
    </source>
</evidence>
<proteinExistence type="predicted"/>
<gene>
    <name evidence="10" type="ORF">ZOSMA_40G00170</name>
</gene>
<dbReference type="PROSITE" id="PS51698">
    <property type="entry name" value="U_BOX"/>
    <property type="match status" value="1"/>
</dbReference>
<protein>
    <recommendedName>
        <fullName evidence="3">RING-type E3 ubiquitin transferase</fullName>
        <ecNumber evidence="3">2.3.2.27</ecNumber>
    </recommendedName>
</protein>
<evidence type="ECO:0000256" key="4">
    <source>
        <dbReference type="ARBA" id="ARBA00022679"/>
    </source>
</evidence>
<dbReference type="SUPFAM" id="SSF48371">
    <property type="entry name" value="ARM repeat"/>
    <property type="match status" value="1"/>
</dbReference>
<dbReference type="UniPathway" id="UPA00143"/>
<dbReference type="OMA" id="NWCETHD"/>
<dbReference type="PANTHER" id="PTHR23315:SF7">
    <property type="entry name" value="U-BOX DOMAIN-CONTAINING PROTEIN 4"/>
    <property type="match status" value="1"/>
</dbReference>
<dbReference type="CDD" id="cd16664">
    <property type="entry name" value="RING-Ubox_PUB"/>
    <property type="match status" value="1"/>
</dbReference>
<feature type="region of interest" description="Disordered" evidence="8">
    <location>
        <begin position="314"/>
        <end position="340"/>
    </location>
</feature>
<dbReference type="EMBL" id="LFYR01001237">
    <property type="protein sequence ID" value="KMZ63389.1"/>
    <property type="molecule type" value="Genomic_DNA"/>
</dbReference>
<dbReference type="InterPro" id="IPR003613">
    <property type="entry name" value="Ubox_domain"/>
</dbReference>
<feature type="repeat" description="ARM" evidence="7">
    <location>
        <begin position="628"/>
        <end position="669"/>
    </location>
</feature>
<name>A0A0K9P322_ZOSMR</name>
<keyword evidence="5" id="KW-0677">Repeat</keyword>
<dbReference type="Pfam" id="PF25240">
    <property type="entry name" value="PUB2_N"/>
    <property type="match status" value="1"/>
</dbReference>
<feature type="repeat" description="ARM" evidence="7">
    <location>
        <begin position="505"/>
        <end position="547"/>
    </location>
</feature>
<evidence type="ECO:0000256" key="8">
    <source>
        <dbReference type="SAM" id="MobiDB-lite"/>
    </source>
</evidence>
<dbReference type="InterPro" id="IPR011989">
    <property type="entry name" value="ARM-like"/>
</dbReference>
<dbReference type="Pfam" id="PF04564">
    <property type="entry name" value="U-box"/>
    <property type="match status" value="1"/>
</dbReference>
<dbReference type="GO" id="GO:0016567">
    <property type="term" value="P:protein ubiquitination"/>
    <property type="evidence" value="ECO:0007669"/>
    <property type="project" value="UniProtKB-UniPathway"/>
</dbReference>
<dbReference type="Gene3D" id="1.25.10.10">
    <property type="entry name" value="Leucine-rich Repeat Variant"/>
    <property type="match status" value="1"/>
</dbReference>
<evidence type="ECO:0000256" key="7">
    <source>
        <dbReference type="PROSITE-ProRule" id="PRU00259"/>
    </source>
</evidence>
<evidence type="ECO:0000313" key="10">
    <source>
        <dbReference type="EMBL" id="KMZ63389.1"/>
    </source>
</evidence>
<evidence type="ECO:0000256" key="5">
    <source>
        <dbReference type="ARBA" id="ARBA00022737"/>
    </source>
</evidence>
<dbReference type="PANTHER" id="PTHR23315">
    <property type="entry name" value="U BOX DOMAIN-CONTAINING"/>
    <property type="match status" value="1"/>
</dbReference>
<evidence type="ECO:0000256" key="2">
    <source>
        <dbReference type="ARBA" id="ARBA00004906"/>
    </source>
</evidence>
<dbReference type="InterPro" id="IPR058678">
    <property type="entry name" value="ARM_PUB"/>
</dbReference>
<dbReference type="FunFam" id="3.30.40.10:FF:000562">
    <property type="entry name" value="RING-type E3 ubiquitin transferase"/>
    <property type="match status" value="1"/>
</dbReference>
<dbReference type="FunFam" id="1.25.10.10:FF:000082">
    <property type="entry name" value="RING-type E3 ubiquitin transferase"/>
    <property type="match status" value="1"/>
</dbReference>
<dbReference type="InterPro" id="IPR013083">
    <property type="entry name" value="Znf_RING/FYVE/PHD"/>
</dbReference>
<accession>A0A0K9P322</accession>
<dbReference type="InterPro" id="IPR045210">
    <property type="entry name" value="RING-Ubox_PUB"/>
</dbReference>
<dbReference type="GO" id="GO:0005634">
    <property type="term" value="C:nucleus"/>
    <property type="evidence" value="ECO:0000318"/>
    <property type="project" value="GO_Central"/>
</dbReference>
<dbReference type="SMART" id="SM00185">
    <property type="entry name" value="ARM"/>
    <property type="match status" value="5"/>
</dbReference>
<dbReference type="SUPFAM" id="SSF57850">
    <property type="entry name" value="RING/U-box"/>
    <property type="match status" value="1"/>
</dbReference>
<dbReference type="InterPro" id="IPR000225">
    <property type="entry name" value="Armadillo"/>
</dbReference>
<feature type="compositionally biased region" description="Basic and acidic residues" evidence="8">
    <location>
        <begin position="321"/>
        <end position="331"/>
    </location>
</feature>
<evidence type="ECO:0000256" key="6">
    <source>
        <dbReference type="ARBA" id="ARBA00022786"/>
    </source>
</evidence>
<evidence type="ECO:0000256" key="3">
    <source>
        <dbReference type="ARBA" id="ARBA00012483"/>
    </source>
</evidence>
<dbReference type="InterPro" id="IPR057314">
    <property type="entry name" value="PUB2-4-like_N"/>
</dbReference>
<dbReference type="PROSITE" id="PS50176">
    <property type="entry name" value="ARM_REPEAT"/>
    <property type="match status" value="3"/>
</dbReference>
<dbReference type="InterPro" id="IPR016024">
    <property type="entry name" value="ARM-type_fold"/>
</dbReference>
<comment type="pathway">
    <text evidence="2">Protein modification; protein ubiquitination.</text>
</comment>
<sequence length="749" mass="82689">MEDSPVCLNALTKSITLFGILSSKSIAKSELVQRYCQEIDEMLRFFQPILDQVSSGNVYLNEQAIKMLEEVTTFIMEAVGLVEDCEPIMSNIYFVLQIESLITKIQGSILETCSIFSSLFLSHEYNSCLESLKQCVQKIQNISLIQASKSIQEAIQDQIENKVPISQQQISNIKTSLNLSTIQKLLMEVVTLDKLKSNVQREDKQKGEVDYIDHMLTLIVHLHDLHVEKYQVHTINGMEIPADFCCPLSLKLMSDPVILSSGQTYERGFIRRWLDQGIMVCPKTRQTLSHANLIPNYTVKQLIENWCDTNNINLPSSSESAEDHDTTHDSLDSPESQTAVSTHMDLQPANGFHEVDSNLVGESCELFGNHESAEADVQSAPCSNGSDVGVSEKVKRGDSFPYAVLHLPGQPDIRPKSHTRWRHDSNRFSPQILDDSSSSSSSVFLLKTQKDDEKSKLLSDTEIKVNRLIMDLKTDNVDLQRNATVQLRLLTKHSMEDRILIANCGAIDGLIPLLHSLDLETQGNAVTVLLNLSINENNKNKIVDANSIDPLIHVLKTGNTEAKENAAATLFSLSVIEENKIKIGRSGAIGPLVDLLKNGTPRGKKDATTALFNLSIFPENKSRIVKEGAVKHLVELMNPAVGMVDRAVVVLANLATISDGRSDIGREGGIAILVEVVELGTPRGKEHAAAALLQLCTNSSNFCGIALREGVVPPLVALSNNGTSRAKEKAHALLRYFRNQRLGNSGRTQ</sequence>
<comment type="caution">
    <text evidence="10">The sequence shown here is derived from an EMBL/GenBank/DDBJ whole genome shotgun (WGS) entry which is preliminary data.</text>
</comment>
<keyword evidence="6" id="KW-0833">Ubl conjugation pathway</keyword>
<dbReference type="Pfam" id="PF25598">
    <property type="entry name" value="ARM_PUB"/>
    <property type="match status" value="1"/>
</dbReference>
<dbReference type="Gene3D" id="3.30.40.10">
    <property type="entry name" value="Zinc/RING finger domain, C3HC4 (zinc finger)"/>
    <property type="match status" value="1"/>
</dbReference>
<dbReference type="AlphaFoldDB" id="A0A0K9P322"/>
<dbReference type="SMART" id="SM00504">
    <property type="entry name" value="Ubox"/>
    <property type="match status" value="1"/>
</dbReference>
<feature type="repeat" description="ARM" evidence="7">
    <location>
        <begin position="587"/>
        <end position="629"/>
    </location>
</feature>
<reference evidence="11" key="1">
    <citation type="journal article" date="2016" name="Nature">
        <title>The genome of the seagrass Zostera marina reveals angiosperm adaptation to the sea.</title>
        <authorList>
            <person name="Olsen J.L."/>
            <person name="Rouze P."/>
            <person name="Verhelst B."/>
            <person name="Lin Y.-C."/>
            <person name="Bayer T."/>
            <person name="Collen J."/>
            <person name="Dattolo E."/>
            <person name="De Paoli E."/>
            <person name="Dittami S."/>
            <person name="Maumus F."/>
            <person name="Michel G."/>
            <person name="Kersting A."/>
            <person name="Lauritano C."/>
            <person name="Lohaus R."/>
            <person name="Toepel M."/>
            <person name="Tonon T."/>
            <person name="Vanneste K."/>
            <person name="Amirebrahimi M."/>
            <person name="Brakel J."/>
            <person name="Bostroem C."/>
            <person name="Chovatia M."/>
            <person name="Grimwood J."/>
            <person name="Jenkins J.W."/>
            <person name="Jueterbock A."/>
            <person name="Mraz A."/>
            <person name="Stam W.T."/>
            <person name="Tice H."/>
            <person name="Bornberg-Bauer E."/>
            <person name="Green P.J."/>
            <person name="Pearson G.A."/>
            <person name="Procaccini G."/>
            <person name="Duarte C.M."/>
            <person name="Schmutz J."/>
            <person name="Reusch T.B.H."/>
            <person name="Van de Peer Y."/>
        </authorList>
    </citation>
    <scope>NUCLEOTIDE SEQUENCE [LARGE SCALE GENOMIC DNA]</scope>
    <source>
        <strain evidence="11">cv. Finnish</strain>
    </source>
</reference>
<comment type="catalytic activity">
    <reaction evidence="1">
        <text>S-ubiquitinyl-[E2 ubiquitin-conjugating enzyme]-L-cysteine + [acceptor protein]-L-lysine = [E2 ubiquitin-conjugating enzyme]-L-cysteine + N(6)-ubiquitinyl-[acceptor protein]-L-lysine.</text>
        <dbReference type="EC" id="2.3.2.27"/>
    </reaction>
</comment>
<dbReference type="EC" id="2.3.2.27" evidence="3"/>
<evidence type="ECO:0000259" key="9">
    <source>
        <dbReference type="PROSITE" id="PS51698"/>
    </source>
</evidence>
<dbReference type="GO" id="GO:0005737">
    <property type="term" value="C:cytoplasm"/>
    <property type="evidence" value="ECO:0000318"/>
    <property type="project" value="GO_Central"/>
</dbReference>